<dbReference type="Gene3D" id="2.60.40.1120">
    <property type="entry name" value="Carboxypeptidase-like, regulatory domain"/>
    <property type="match status" value="1"/>
</dbReference>
<evidence type="ECO:0000256" key="4">
    <source>
        <dbReference type="ARBA" id="ARBA00022729"/>
    </source>
</evidence>
<comment type="caution">
    <text evidence="11">The sequence shown here is derived from an EMBL/GenBank/DDBJ whole genome shotgun (WGS) entry which is preliminary data.</text>
</comment>
<comment type="subcellular location">
    <subcellularLocation>
        <location evidence="1">Membrane</location>
        <topology evidence="1">Single-pass membrane protein</topology>
    </subcellularLocation>
</comment>
<dbReference type="GO" id="GO:0072546">
    <property type="term" value="C:EMC complex"/>
    <property type="evidence" value="ECO:0007669"/>
    <property type="project" value="TreeGrafter"/>
</dbReference>
<evidence type="ECO:0000256" key="8">
    <source>
        <dbReference type="SAM" id="Phobius"/>
    </source>
</evidence>
<evidence type="ECO:0000259" key="10">
    <source>
        <dbReference type="Pfam" id="PF09430"/>
    </source>
</evidence>
<keyword evidence="4 9" id="KW-0732">Signal</keyword>
<dbReference type="InterPro" id="IPR019008">
    <property type="entry name" value="Beta_sandwich_EMC7"/>
</dbReference>
<dbReference type="AlphaFoldDB" id="A0A9P6YMZ3"/>
<feature type="region of interest" description="Disordered" evidence="7">
    <location>
        <begin position="174"/>
        <end position="195"/>
    </location>
</feature>
<keyword evidence="3 8" id="KW-0812">Transmembrane</keyword>
<evidence type="ECO:0000256" key="9">
    <source>
        <dbReference type="SAM" id="SignalP"/>
    </source>
</evidence>
<protein>
    <recommendedName>
        <fullName evidence="10">ER membrane protein complex subunit 7 beta-sandwich domain-containing protein</fullName>
    </recommendedName>
</protein>
<reference evidence="11" key="1">
    <citation type="journal article" date="2020" name="Microb. Genom.">
        <title>Genetic diversity of clinical and environmental Mucorales isolates obtained from an investigation of mucormycosis cases among solid organ transplant recipients.</title>
        <authorList>
            <person name="Nguyen M.H."/>
            <person name="Kaul D."/>
            <person name="Muto C."/>
            <person name="Cheng S.J."/>
            <person name="Richter R.A."/>
            <person name="Bruno V.M."/>
            <person name="Liu G."/>
            <person name="Beyhan S."/>
            <person name="Sundermann A.J."/>
            <person name="Mounaud S."/>
            <person name="Pasculle A.W."/>
            <person name="Nierman W.C."/>
            <person name="Driscoll E."/>
            <person name="Cumbie R."/>
            <person name="Clancy C.J."/>
            <person name="Dupont C.L."/>
        </authorList>
    </citation>
    <scope>NUCLEOTIDE SEQUENCE</scope>
    <source>
        <strain evidence="11">GL16</strain>
    </source>
</reference>
<evidence type="ECO:0000256" key="1">
    <source>
        <dbReference type="ARBA" id="ARBA00004167"/>
    </source>
</evidence>
<dbReference type="OMA" id="EMENMQM"/>
<organism evidence="11 12">
    <name type="scientific">Rhizopus oryzae</name>
    <name type="common">Mucormycosis agent</name>
    <name type="synonym">Rhizopus arrhizus var. delemar</name>
    <dbReference type="NCBI Taxonomy" id="64495"/>
    <lineage>
        <taxon>Eukaryota</taxon>
        <taxon>Fungi</taxon>
        <taxon>Fungi incertae sedis</taxon>
        <taxon>Mucoromycota</taxon>
        <taxon>Mucoromycotina</taxon>
        <taxon>Mucoromycetes</taxon>
        <taxon>Mucorales</taxon>
        <taxon>Mucorineae</taxon>
        <taxon>Rhizopodaceae</taxon>
        <taxon>Rhizopus</taxon>
    </lineage>
</organism>
<dbReference type="SUPFAM" id="SSF49452">
    <property type="entry name" value="Starch-binding domain-like"/>
    <property type="match status" value="1"/>
</dbReference>
<feature type="transmembrane region" description="Helical" evidence="8">
    <location>
        <begin position="140"/>
        <end position="158"/>
    </location>
</feature>
<evidence type="ECO:0000256" key="6">
    <source>
        <dbReference type="ARBA" id="ARBA00023136"/>
    </source>
</evidence>
<accession>A0A9P6YMZ3</accession>
<name>A0A9P6YMZ3_RHIOR</name>
<dbReference type="Pfam" id="PF09430">
    <property type="entry name" value="EMC7_beta-sandw"/>
    <property type="match status" value="1"/>
</dbReference>
<dbReference type="InterPro" id="IPR013784">
    <property type="entry name" value="Carb-bd-like_fold"/>
</dbReference>
<gene>
    <name evidence="11" type="ORF">G6F51_001001</name>
</gene>
<evidence type="ECO:0000256" key="3">
    <source>
        <dbReference type="ARBA" id="ARBA00022692"/>
    </source>
</evidence>
<dbReference type="GO" id="GO:0030246">
    <property type="term" value="F:carbohydrate binding"/>
    <property type="evidence" value="ECO:0007669"/>
    <property type="project" value="InterPro"/>
</dbReference>
<feature type="domain" description="ER membrane protein complex subunit 7 beta-sandwich" evidence="10">
    <location>
        <begin position="37"/>
        <end position="147"/>
    </location>
</feature>
<dbReference type="PANTHER" id="PTHR13605:SF4">
    <property type="entry name" value="ER MEMBRANE PROTEIN COMPLEX SUBUNIT 7"/>
    <property type="match status" value="1"/>
</dbReference>
<evidence type="ECO:0000313" key="11">
    <source>
        <dbReference type="EMBL" id="KAG1552791.1"/>
    </source>
</evidence>
<dbReference type="Proteomes" id="UP000717996">
    <property type="component" value="Unassembled WGS sequence"/>
</dbReference>
<dbReference type="OrthoDB" id="27095at2759"/>
<feature type="signal peptide" evidence="9">
    <location>
        <begin position="1"/>
        <end position="18"/>
    </location>
</feature>
<keyword evidence="5 8" id="KW-1133">Transmembrane helix</keyword>
<comment type="similarity">
    <text evidence="2">Belongs to the EMC7 family.</text>
</comment>
<evidence type="ECO:0000256" key="7">
    <source>
        <dbReference type="SAM" id="MobiDB-lite"/>
    </source>
</evidence>
<feature type="chain" id="PRO_5040114023" description="ER membrane protein complex subunit 7 beta-sandwich domain-containing protein" evidence="9">
    <location>
        <begin position="19"/>
        <end position="195"/>
    </location>
</feature>
<dbReference type="InterPro" id="IPR039163">
    <property type="entry name" value="EMC7"/>
</dbReference>
<sequence length="195" mass="22325">MNLLYFLFASLFTCIVAAVNLEGKIIPNVVITDLSNLDYTTARVALNGAQHVTRIKSDGQFTFHNVQPGSYLLEVQSVKYVFPKIRVDIKEDEKVWAAYTALGRDWNQFGNMIGYPFEIQAKTEADYFIQRQGFDLTSMLGNKMFLMMGVSGLMLMFMPKMMKQMQEMNEEMINEEGGQPSKLSETFIKAQNRRN</sequence>
<proteinExistence type="inferred from homology"/>
<dbReference type="EMBL" id="JAANIT010000068">
    <property type="protein sequence ID" value="KAG1552791.1"/>
    <property type="molecule type" value="Genomic_DNA"/>
</dbReference>
<evidence type="ECO:0000313" key="12">
    <source>
        <dbReference type="Proteomes" id="UP000717996"/>
    </source>
</evidence>
<dbReference type="PANTHER" id="PTHR13605">
    <property type="entry name" value="ER MEMBRANE PROTEIN COMPLEX SUBUNIT 7"/>
    <property type="match status" value="1"/>
</dbReference>
<evidence type="ECO:0000256" key="2">
    <source>
        <dbReference type="ARBA" id="ARBA00008880"/>
    </source>
</evidence>
<keyword evidence="6 8" id="KW-0472">Membrane</keyword>
<evidence type="ECO:0000256" key="5">
    <source>
        <dbReference type="ARBA" id="ARBA00022989"/>
    </source>
</evidence>